<evidence type="ECO:0000313" key="2">
    <source>
        <dbReference type="EMBL" id="ART83591.1"/>
    </source>
</evidence>
<dbReference type="PANTHER" id="PTHR34385">
    <property type="entry name" value="D-ALANYL-D-ALANINE CARBOXYPEPTIDASE"/>
    <property type="match status" value="1"/>
</dbReference>
<dbReference type="CDD" id="cd14847">
    <property type="entry name" value="DD-carboxypeptidase_like"/>
    <property type="match status" value="1"/>
</dbReference>
<dbReference type="SUPFAM" id="SSF55166">
    <property type="entry name" value="Hedgehog/DD-peptidase"/>
    <property type="match status" value="1"/>
</dbReference>
<dbReference type="Gene3D" id="3.30.1380.10">
    <property type="match status" value="1"/>
</dbReference>
<name>A0A1Y0D7Q4_9GAMM</name>
<dbReference type="GO" id="GO:0008233">
    <property type="term" value="F:peptidase activity"/>
    <property type="evidence" value="ECO:0007669"/>
    <property type="project" value="InterPro"/>
</dbReference>
<dbReference type="RefSeq" id="WP_087038270.1">
    <property type="nucleotide sequence ID" value="NZ_CP021377.1"/>
</dbReference>
<keyword evidence="3" id="KW-1185">Reference proteome</keyword>
<sequence length="238" mass="26270">MEANSLLGLNDDHVVALNEPGHRLHPDAKVAFMAMQAAAAQAGFNLQPASSYRNFERQLAIWNAKYDGLRPVLDASSQPLDTLSLTASQRIAAILHWSALPGTSRHHWGSDVDVYDPTLLPANTKLALEPWEYEADGYFYPLSRWLKTNMARFGFYLPFAEANGGVAIEPWHLSYRPVAEMCAGQLTPALVAEALSGQQISGKAHILKQLDDIFIRFISHATIDKPIIPHTNIAATKE</sequence>
<dbReference type="AlphaFoldDB" id="A0A1Y0D7Q4"/>
<dbReference type="GO" id="GO:0006508">
    <property type="term" value="P:proteolysis"/>
    <property type="evidence" value="ECO:0007669"/>
    <property type="project" value="InterPro"/>
</dbReference>
<dbReference type="PANTHER" id="PTHR34385:SF1">
    <property type="entry name" value="PEPTIDOGLYCAN L-ALANYL-D-GLUTAMATE ENDOPEPTIDASE CWLK"/>
    <property type="match status" value="1"/>
</dbReference>
<dbReference type="InterPro" id="IPR052179">
    <property type="entry name" value="DD-CPase-like"/>
</dbReference>
<feature type="domain" description="D-alanyl-D-alanine carboxypeptidase-like core" evidence="1">
    <location>
        <begin position="22"/>
        <end position="177"/>
    </location>
</feature>
<dbReference type="Proteomes" id="UP000243937">
    <property type="component" value="Chromosome"/>
</dbReference>
<dbReference type="InterPro" id="IPR003709">
    <property type="entry name" value="VanY-like_core_dom"/>
</dbReference>
<dbReference type="OrthoDB" id="9792074at2"/>
<proteinExistence type="predicted"/>
<dbReference type="Pfam" id="PF02557">
    <property type="entry name" value="VanY"/>
    <property type="match status" value="1"/>
</dbReference>
<dbReference type="KEGG" id="opf:CBP31_13920"/>
<evidence type="ECO:0000313" key="3">
    <source>
        <dbReference type="Proteomes" id="UP000243937"/>
    </source>
</evidence>
<protein>
    <submittedName>
        <fullName evidence="2">Peptidase M15</fullName>
    </submittedName>
</protein>
<reference evidence="2 3" key="1">
    <citation type="journal article" date="2014" name="Int. J. Syst. Evol. Microbiol.">
        <title>Oceanisphaera profunda sp. nov., a marine bacterium isolated from deep-sea sediment, and emended description of the genus Oceanisphaera.</title>
        <authorList>
            <person name="Xu Z."/>
            <person name="Zhang X.Y."/>
            <person name="Su H.N."/>
            <person name="Yu Z.C."/>
            <person name="Liu C."/>
            <person name="Li H."/>
            <person name="Chen X.L."/>
            <person name="Song X.Y."/>
            <person name="Xie B.B."/>
            <person name="Qin Q.L."/>
            <person name="Zhou B.C."/>
            <person name="Shi M."/>
            <person name="Huang Y."/>
            <person name="Zhang Y.Z."/>
        </authorList>
    </citation>
    <scope>NUCLEOTIDE SEQUENCE [LARGE SCALE GENOMIC DNA]</scope>
    <source>
        <strain evidence="2 3">SM1222</strain>
    </source>
</reference>
<evidence type="ECO:0000259" key="1">
    <source>
        <dbReference type="Pfam" id="PF02557"/>
    </source>
</evidence>
<organism evidence="2 3">
    <name type="scientific">Oceanisphaera profunda</name>
    <dbReference type="NCBI Taxonomy" id="1416627"/>
    <lineage>
        <taxon>Bacteria</taxon>
        <taxon>Pseudomonadati</taxon>
        <taxon>Pseudomonadota</taxon>
        <taxon>Gammaproteobacteria</taxon>
        <taxon>Aeromonadales</taxon>
        <taxon>Aeromonadaceae</taxon>
        <taxon>Oceanisphaera</taxon>
    </lineage>
</organism>
<dbReference type="EMBL" id="CP021377">
    <property type="protein sequence ID" value="ART83591.1"/>
    <property type="molecule type" value="Genomic_DNA"/>
</dbReference>
<accession>A0A1Y0D7Q4</accession>
<gene>
    <name evidence="2" type="ORF">CBP31_13920</name>
</gene>
<dbReference type="InterPro" id="IPR009045">
    <property type="entry name" value="Zn_M74/Hedgehog-like"/>
</dbReference>